<evidence type="ECO:0000256" key="1">
    <source>
        <dbReference type="SAM" id="MobiDB-lite"/>
    </source>
</evidence>
<dbReference type="AlphaFoldDB" id="A0A261R7S3"/>
<comment type="caution">
    <text evidence="2">The sequence shown here is derived from an EMBL/GenBank/DDBJ whole genome shotgun (WGS) entry which is preliminary data.</text>
</comment>
<feature type="compositionally biased region" description="Basic and acidic residues" evidence="1">
    <location>
        <begin position="481"/>
        <end position="492"/>
    </location>
</feature>
<dbReference type="EMBL" id="NEVJ01000003">
    <property type="protein sequence ID" value="OZI21056.1"/>
    <property type="molecule type" value="Genomic_DNA"/>
</dbReference>
<dbReference type="Proteomes" id="UP000216857">
    <property type="component" value="Unassembled WGS sequence"/>
</dbReference>
<name>A0A261R7S3_9BORD</name>
<protein>
    <submittedName>
        <fullName evidence="2">Uncharacterized protein</fullName>
    </submittedName>
</protein>
<gene>
    <name evidence="2" type="ORF">CAL26_26815</name>
</gene>
<evidence type="ECO:0000313" key="3">
    <source>
        <dbReference type="Proteomes" id="UP000216857"/>
    </source>
</evidence>
<organism evidence="2 3">
    <name type="scientific">Bordetella genomosp. 9</name>
    <dbReference type="NCBI Taxonomy" id="1416803"/>
    <lineage>
        <taxon>Bacteria</taxon>
        <taxon>Pseudomonadati</taxon>
        <taxon>Pseudomonadota</taxon>
        <taxon>Betaproteobacteria</taxon>
        <taxon>Burkholderiales</taxon>
        <taxon>Alcaligenaceae</taxon>
        <taxon>Bordetella</taxon>
    </lineage>
</organism>
<sequence>MGDKRFTAQPESGHRTAALAGAQAKSVLGGVRRLLRTAMHGSLPRAGNPLRHARLNLDAAYECLLKTLLGGAEPHGPRMAFALAETLATEAAYVAAGGRLAMPNCAYPKATAASRTLSNSGVEYGSGSGWGPGYESETGSASVAAPGRHADPPNMPYAPPLAPYAFTELLLLREYLPRVAMSGPDRIAPGPCGRLTIERSCGAVDREISLREQPFTAVLQVLAQEGISPEDLEGPLRTLAMAVSMRERRGESPIRFLSDLADSRNNAELENAAAALASAPLRVSFDTASIPGTQGRLTLSAYDGGVKTCARVLKNALDQCMRSRLIIRARLILRQGAEKNRATSDTLRSVFDMLSQGVASMNGDAPWTRSQRDAQVTTLLAKALVGADGLDVQRYVAGMSDATLRVFERHLPFLPAPRRKAVLQIIEHERRRRGDGDAGARSGERSSGRLFSRTMGRVGMQATPILARLFARVQLDLRRQAATDNPAADREPAPSSDALTRMSFDVTARNNGDYEVSVTANLTPHRGDDPVSVIYKSRIAPDFKPLHGSFRQTR</sequence>
<feature type="region of interest" description="Disordered" evidence="1">
    <location>
        <begin position="430"/>
        <end position="449"/>
    </location>
</feature>
<reference evidence="2" key="1">
    <citation type="submission" date="2017-05" db="EMBL/GenBank/DDBJ databases">
        <title>Complete and WGS of Bordetella genogroups.</title>
        <authorList>
            <person name="Spilker T."/>
            <person name="Lipuma J."/>
        </authorList>
    </citation>
    <scope>NUCLEOTIDE SEQUENCE</scope>
    <source>
        <strain evidence="2">AU21707</strain>
    </source>
</reference>
<feature type="region of interest" description="Disordered" evidence="1">
    <location>
        <begin position="481"/>
        <end position="501"/>
    </location>
</feature>
<accession>A0A261R7S3</accession>
<evidence type="ECO:0000313" key="2">
    <source>
        <dbReference type="EMBL" id="OZI21056.1"/>
    </source>
</evidence>
<keyword evidence="3" id="KW-1185">Reference proteome</keyword>
<proteinExistence type="predicted"/>
<feature type="compositionally biased region" description="Basic and acidic residues" evidence="1">
    <location>
        <begin position="430"/>
        <end position="447"/>
    </location>
</feature>